<sequence>MEAPSKSRTSSLDLTGIGSTFDNIPFRSRDRIYRMPKELAFPRSPPTPSSVTAVKSSTKTSNHPSLSRSPPLKPRKQDQLKLSENENCLLGEKRNVFGVDLRDYLETQRGKSVYEKFMREEGLNEKLWRLGQEKVKEGGLDDL</sequence>
<keyword evidence="3" id="KW-1185">Reference proteome</keyword>
<protein>
    <submittedName>
        <fullName evidence="2">Uncharacterized protein</fullName>
    </submittedName>
</protein>
<comment type="caution">
    <text evidence="2">The sequence shown here is derived from an EMBL/GenBank/DDBJ whole genome shotgun (WGS) entry which is preliminary data.</text>
</comment>
<reference evidence="2" key="1">
    <citation type="submission" date="2021-02" db="EMBL/GenBank/DDBJ databases">
        <title>Genome sequence Cadophora malorum strain M34.</title>
        <authorList>
            <person name="Stefanovic E."/>
            <person name="Vu D."/>
            <person name="Scully C."/>
            <person name="Dijksterhuis J."/>
            <person name="Roader J."/>
            <person name="Houbraken J."/>
        </authorList>
    </citation>
    <scope>NUCLEOTIDE SEQUENCE</scope>
    <source>
        <strain evidence="2">M34</strain>
    </source>
</reference>
<accession>A0A8H7W7U1</accession>
<name>A0A8H7W7U1_9HELO</name>
<dbReference type="Proteomes" id="UP000664132">
    <property type="component" value="Unassembled WGS sequence"/>
</dbReference>
<gene>
    <name evidence="2" type="ORF">IFR04_006102</name>
</gene>
<feature type="compositionally biased region" description="Polar residues" evidence="1">
    <location>
        <begin position="1"/>
        <end position="22"/>
    </location>
</feature>
<evidence type="ECO:0000256" key="1">
    <source>
        <dbReference type="SAM" id="MobiDB-lite"/>
    </source>
</evidence>
<proteinExistence type="predicted"/>
<evidence type="ECO:0000313" key="2">
    <source>
        <dbReference type="EMBL" id="KAG4420716.1"/>
    </source>
</evidence>
<evidence type="ECO:0000313" key="3">
    <source>
        <dbReference type="Proteomes" id="UP000664132"/>
    </source>
</evidence>
<feature type="compositionally biased region" description="Low complexity" evidence="1">
    <location>
        <begin position="49"/>
        <end position="70"/>
    </location>
</feature>
<feature type="region of interest" description="Disordered" evidence="1">
    <location>
        <begin position="37"/>
        <end position="80"/>
    </location>
</feature>
<dbReference type="EMBL" id="JAFJYH010000078">
    <property type="protein sequence ID" value="KAG4420716.1"/>
    <property type="molecule type" value="Genomic_DNA"/>
</dbReference>
<dbReference type="OrthoDB" id="10486543at2759"/>
<dbReference type="AlphaFoldDB" id="A0A8H7W7U1"/>
<feature type="region of interest" description="Disordered" evidence="1">
    <location>
        <begin position="1"/>
        <end position="24"/>
    </location>
</feature>
<organism evidence="2 3">
    <name type="scientific">Cadophora malorum</name>
    <dbReference type="NCBI Taxonomy" id="108018"/>
    <lineage>
        <taxon>Eukaryota</taxon>
        <taxon>Fungi</taxon>
        <taxon>Dikarya</taxon>
        <taxon>Ascomycota</taxon>
        <taxon>Pezizomycotina</taxon>
        <taxon>Leotiomycetes</taxon>
        <taxon>Helotiales</taxon>
        <taxon>Ploettnerulaceae</taxon>
        <taxon>Cadophora</taxon>
    </lineage>
</organism>